<name>A0A8X6NYZ0_NEPPI</name>
<proteinExistence type="predicted"/>
<gene>
    <name evidence="1" type="ORF">NPIL_100521</name>
</gene>
<evidence type="ECO:0000313" key="2">
    <source>
        <dbReference type="Proteomes" id="UP000887013"/>
    </source>
</evidence>
<accession>A0A8X6NYZ0</accession>
<reference evidence="1" key="1">
    <citation type="submission" date="2020-08" db="EMBL/GenBank/DDBJ databases">
        <title>Multicomponent nature underlies the extraordinary mechanical properties of spider dragline silk.</title>
        <authorList>
            <person name="Kono N."/>
            <person name="Nakamura H."/>
            <person name="Mori M."/>
            <person name="Yoshida Y."/>
            <person name="Ohtoshi R."/>
            <person name="Malay A.D."/>
            <person name="Moran D.A.P."/>
            <person name="Tomita M."/>
            <person name="Numata K."/>
            <person name="Arakawa K."/>
        </authorList>
    </citation>
    <scope>NUCLEOTIDE SEQUENCE</scope>
</reference>
<protein>
    <submittedName>
        <fullName evidence="1">Uncharacterized protein</fullName>
    </submittedName>
</protein>
<dbReference type="AlphaFoldDB" id="A0A8X6NYZ0"/>
<dbReference type="Proteomes" id="UP000887013">
    <property type="component" value="Unassembled WGS sequence"/>
</dbReference>
<evidence type="ECO:0000313" key="1">
    <source>
        <dbReference type="EMBL" id="GFT42733.1"/>
    </source>
</evidence>
<keyword evidence="2" id="KW-1185">Reference proteome</keyword>
<dbReference type="EMBL" id="BMAW01063975">
    <property type="protein sequence ID" value="GFT42733.1"/>
    <property type="molecule type" value="Genomic_DNA"/>
</dbReference>
<organism evidence="1 2">
    <name type="scientific">Nephila pilipes</name>
    <name type="common">Giant wood spider</name>
    <name type="synonym">Nephila maculata</name>
    <dbReference type="NCBI Taxonomy" id="299642"/>
    <lineage>
        <taxon>Eukaryota</taxon>
        <taxon>Metazoa</taxon>
        <taxon>Ecdysozoa</taxon>
        <taxon>Arthropoda</taxon>
        <taxon>Chelicerata</taxon>
        <taxon>Arachnida</taxon>
        <taxon>Araneae</taxon>
        <taxon>Araneomorphae</taxon>
        <taxon>Entelegynae</taxon>
        <taxon>Araneoidea</taxon>
        <taxon>Nephilidae</taxon>
        <taxon>Nephila</taxon>
    </lineage>
</organism>
<sequence>MRNPQKDEESSHSLPTNP</sequence>
<comment type="caution">
    <text evidence="1">The sequence shown here is derived from an EMBL/GenBank/DDBJ whole genome shotgun (WGS) entry which is preliminary data.</text>
</comment>
<feature type="non-terminal residue" evidence="1">
    <location>
        <position position="18"/>
    </location>
</feature>